<organism evidence="2 3">
    <name type="scientific">Polarella glacialis</name>
    <name type="common">Dinoflagellate</name>
    <dbReference type="NCBI Taxonomy" id="89957"/>
    <lineage>
        <taxon>Eukaryota</taxon>
        <taxon>Sar</taxon>
        <taxon>Alveolata</taxon>
        <taxon>Dinophyceae</taxon>
        <taxon>Suessiales</taxon>
        <taxon>Suessiaceae</taxon>
        <taxon>Polarella</taxon>
    </lineage>
</organism>
<dbReference type="AlphaFoldDB" id="A0A813DV09"/>
<protein>
    <submittedName>
        <fullName evidence="2">Uncharacterized protein</fullName>
    </submittedName>
</protein>
<evidence type="ECO:0000313" key="2">
    <source>
        <dbReference type="EMBL" id="CAE8591809.1"/>
    </source>
</evidence>
<evidence type="ECO:0000313" key="3">
    <source>
        <dbReference type="Proteomes" id="UP000654075"/>
    </source>
</evidence>
<name>A0A813DV09_POLGL</name>
<dbReference type="EMBL" id="CAJNNV010005237">
    <property type="protein sequence ID" value="CAE8591809.1"/>
    <property type="molecule type" value="Genomic_DNA"/>
</dbReference>
<evidence type="ECO:0000256" key="1">
    <source>
        <dbReference type="SAM" id="MobiDB-lite"/>
    </source>
</evidence>
<feature type="compositionally biased region" description="Low complexity" evidence="1">
    <location>
        <begin position="51"/>
        <end position="65"/>
    </location>
</feature>
<feature type="region of interest" description="Disordered" evidence="1">
    <location>
        <begin position="1"/>
        <end position="65"/>
    </location>
</feature>
<proteinExistence type="predicted"/>
<sequence>SSGSRAAAAGARKPPACASPSPYPSARQAGAWSEVSTAAPSTAGGDDDFLADGFASPAAAAGGTSSRAGCIIVKW</sequence>
<feature type="non-terminal residue" evidence="2">
    <location>
        <position position="1"/>
    </location>
</feature>
<comment type="caution">
    <text evidence="2">The sequence shown here is derived from an EMBL/GenBank/DDBJ whole genome shotgun (WGS) entry which is preliminary data.</text>
</comment>
<keyword evidence="3" id="KW-1185">Reference proteome</keyword>
<gene>
    <name evidence="2" type="ORF">PGLA1383_LOCUS10471</name>
</gene>
<reference evidence="2" key="1">
    <citation type="submission" date="2021-02" db="EMBL/GenBank/DDBJ databases">
        <authorList>
            <person name="Dougan E. K."/>
            <person name="Rhodes N."/>
            <person name="Thang M."/>
            <person name="Chan C."/>
        </authorList>
    </citation>
    <scope>NUCLEOTIDE SEQUENCE</scope>
</reference>
<accession>A0A813DV09</accession>
<dbReference type="Proteomes" id="UP000654075">
    <property type="component" value="Unassembled WGS sequence"/>
</dbReference>
<feature type="compositionally biased region" description="Low complexity" evidence="1">
    <location>
        <begin position="1"/>
        <end position="26"/>
    </location>
</feature>